<evidence type="ECO:0000313" key="6">
    <source>
        <dbReference type="Proteomes" id="UP001589755"/>
    </source>
</evidence>
<feature type="signal peptide" evidence="3">
    <location>
        <begin position="1"/>
        <end position="19"/>
    </location>
</feature>
<feature type="domain" description="Imelysin-like" evidence="4">
    <location>
        <begin position="40"/>
        <end position="333"/>
    </location>
</feature>
<dbReference type="Gene3D" id="1.20.1420.20">
    <property type="entry name" value="M75 peptidase, HXXE motif"/>
    <property type="match status" value="1"/>
</dbReference>
<accession>A0ABV6DBC2</accession>
<dbReference type="InterPro" id="IPR034984">
    <property type="entry name" value="Imelysin-like_IPPA"/>
</dbReference>
<evidence type="ECO:0000256" key="2">
    <source>
        <dbReference type="ARBA" id="ARBA00022729"/>
    </source>
</evidence>
<evidence type="ECO:0000256" key="3">
    <source>
        <dbReference type="SAM" id="SignalP"/>
    </source>
</evidence>
<feature type="chain" id="PRO_5047498993" evidence="3">
    <location>
        <begin position="20"/>
        <end position="357"/>
    </location>
</feature>
<comment type="caution">
    <text evidence="5">The sequence shown here is derived from an EMBL/GenBank/DDBJ whole genome shotgun (WGS) entry which is preliminary data.</text>
</comment>
<dbReference type="Proteomes" id="UP001589755">
    <property type="component" value="Unassembled WGS sequence"/>
</dbReference>
<organism evidence="5 6">
    <name type="scientific">Chelativorans intermedius</name>
    <dbReference type="NCBI Taxonomy" id="515947"/>
    <lineage>
        <taxon>Bacteria</taxon>
        <taxon>Pseudomonadati</taxon>
        <taxon>Pseudomonadota</taxon>
        <taxon>Alphaproteobacteria</taxon>
        <taxon>Hyphomicrobiales</taxon>
        <taxon>Phyllobacteriaceae</taxon>
        <taxon>Chelativorans</taxon>
    </lineage>
</organism>
<dbReference type="InterPro" id="IPR018976">
    <property type="entry name" value="Imelysin-like"/>
</dbReference>
<dbReference type="InterPro" id="IPR038352">
    <property type="entry name" value="Imelysin_sf"/>
</dbReference>
<keyword evidence="6" id="KW-1185">Reference proteome</keyword>
<evidence type="ECO:0000259" key="4">
    <source>
        <dbReference type="Pfam" id="PF09375"/>
    </source>
</evidence>
<gene>
    <name evidence="5" type="ORF">ACFFJ2_16110</name>
</gene>
<sequence>MPRWMLAVLALICALPAHAQQAQVAADIGRRVAELYAAPALSAFSGATRRLDEAMRTLCDAPAPPALEEARAAFAGSVRAWGPVSILRFGPLVEENRFEHIFFWPDVRGVTLRQVQGVLGKKDESAAMPEGLAEKSVALQGLPAMEFVLFGSGAESLAEGDGAFRCRYGAAIAANLAERAAVVERAWRPGAPFHAALTRPAADNALYRTPGEVAGEVVKALSTALQFVRDTELLPALGDSAQEAQGRRAPLWRSNLTFALAGAQVEGVAGLLRAADFAGSLDAARRPLVDSVLFDLDHASQALRAVEAPAEAAFAKEGERARIAYAAVALDGARHSIGEQLSAAIGLTMGFNALDGD</sequence>
<reference evidence="5 6" key="1">
    <citation type="submission" date="2024-09" db="EMBL/GenBank/DDBJ databases">
        <authorList>
            <person name="Sun Q."/>
            <person name="Mori K."/>
        </authorList>
    </citation>
    <scope>NUCLEOTIDE SEQUENCE [LARGE SCALE GENOMIC DNA]</scope>
    <source>
        <strain evidence="5 6">CCM 8543</strain>
    </source>
</reference>
<dbReference type="EMBL" id="JBHLXD010000033">
    <property type="protein sequence ID" value="MFC0209926.1"/>
    <property type="molecule type" value="Genomic_DNA"/>
</dbReference>
<evidence type="ECO:0000256" key="1">
    <source>
        <dbReference type="ARBA" id="ARBA00004196"/>
    </source>
</evidence>
<proteinExistence type="predicted"/>
<keyword evidence="2 3" id="KW-0732">Signal</keyword>
<protein>
    <submittedName>
        <fullName evidence="5">Imelysin family protein</fullName>
    </submittedName>
</protein>
<evidence type="ECO:0000313" key="5">
    <source>
        <dbReference type="EMBL" id="MFC0209926.1"/>
    </source>
</evidence>
<dbReference type="CDD" id="cd14659">
    <property type="entry name" value="Imelysin-like_IPPA"/>
    <property type="match status" value="1"/>
</dbReference>
<dbReference type="RefSeq" id="WP_261521165.1">
    <property type="nucleotide sequence ID" value="NZ_JAODNW010000015.1"/>
</dbReference>
<dbReference type="Pfam" id="PF09375">
    <property type="entry name" value="Peptidase_M75"/>
    <property type="match status" value="1"/>
</dbReference>
<comment type="subcellular location">
    <subcellularLocation>
        <location evidence="1">Cell envelope</location>
    </subcellularLocation>
</comment>
<name>A0ABV6DBC2_9HYPH</name>